<keyword evidence="5" id="KW-1185">Reference proteome</keyword>
<dbReference type="Pfam" id="PF01734">
    <property type="entry name" value="Patatin"/>
    <property type="match status" value="1"/>
</dbReference>
<gene>
    <name evidence="4" type="ORF">ACFSKK_10250</name>
</gene>
<proteinExistence type="predicted"/>
<feature type="active site" description="Proton acceptor" evidence="2">
    <location>
        <position position="183"/>
    </location>
</feature>
<feature type="short sequence motif" description="GXGXXG" evidence="2">
    <location>
        <begin position="9"/>
        <end position="14"/>
    </location>
</feature>
<keyword evidence="1 2" id="KW-0443">Lipid metabolism</keyword>
<feature type="active site" description="Nucleophile" evidence="2">
    <location>
        <position position="38"/>
    </location>
</feature>
<dbReference type="CDD" id="cd07207">
    <property type="entry name" value="Pat_ExoU_VipD_like"/>
    <property type="match status" value="1"/>
</dbReference>
<evidence type="ECO:0000256" key="2">
    <source>
        <dbReference type="PROSITE-ProRule" id="PRU01161"/>
    </source>
</evidence>
<keyword evidence="2" id="KW-0378">Hydrolase</keyword>
<keyword evidence="2" id="KW-0442">Lipid degradation</keyword>
<feature type="short sequence motif" description="DGA/G" evidence="2">
    <location>
        <begin position="183"/>
        <end position="185"/>
    </location>
</feature>
<protein>
    <submittedName>
        <fullName evidence="4">Patatin-like phospholipase family protein</fullName>
    </submittedName>
</protein>
<dbReference type="RefSeq" id="WP_379051447.1">
    <property type="nucleotide sequence ID" value="NZ_JBHUIK010000002.1"/>
</dbReference>
<accession>A0ABW5BYY2</accession>
<name>A0ABW5BYY2_9BACI</name>
<dbReference type="InterPro" id="IPR002641">
    <property type="entry name" value="PNPLA_dom"/>
</dbReference>
<dbReference type="Proteomes" id="UP001597318">
    <property type="component" value="Unassembled WGS sequence"/>
</dbReference>
<dbReference type="PANTHER" id="PTHR46394">
    <property type="entry name" value="ANNEXIN"/>
    <property type="match status" value="1"/>
</dbReference>
<evidence type="ECO:0000259" key="3">
    <source>
        <dbReference type="PROSITE" id="PS51635"/>
    </source>
</evidence>
<feature type="domain" description="PNPLA" evidence="3">
    <location>
        <begin position="5"/>
        <end position="196"/>
    </location>
</feature>
<dbReference type="InterPro" id="IPR016035">
    <property type="entry name" value="Acyl_Trfase/lysoPLipase"/>
</dbReference>
<dbReference type="Gene3D" id="3.40.1090.10">
    <property type="entry name" value="Cytosolic phospholipase A2 catalytic domain"/>
    <property type="match status" value="2"/>
</dbReference>
<dbReference type="PROSITE" id="PS51635">
    <property type="entry name" value="PNPLA"/>
    <property type="match status" value="1"/>
</dbReference>
<sequence>MKIDGVFSGGGIKGFALIGAYQAIEKRGYQFKRLAGTSAGSIISAFIIAGYTSDEILKIMDEVDLKMFLDERKSILPLPFTKWLSLYWNLGLYRGRKLEEWLCQKLRDRGVSTFADIAPGSLRVIASDLTNGRLMVIPDDLHHYGINPQSFSVAKAVRMSCSLPYFFEPVKLNTSKGATIFVDGGVLSNFPIWLFYQQDRPYKTRPVLGIKLSYSEKERPKKKINNAIDLFGALFETMKEAHDGRHISRRHEKDMVFIPVEDIVTTEFELNEQKKLALIELGRNRTNEFLKKWSY</sequence>
<comment type="caution">
    <text evidence="4">The sequence shown here is derived from an EMBL/GenBank/DDBJ whole genome shotgun (WGS) entry which is preliminary data.</text>
</comment>
<feature type="short sequence motif" description="GXSXG" evidence="2">
    <location>
        <begin position="36"/>
        <end position="40"/>
    </location>
</feature>
<evidence type="ECO:0000313" key="5">
    <source>
        <dbReference type="Proteomes" id="UP001597318"/>
    </source>
</evidence>
<evidence type="ECO:0000256" key="1">
    <source>
        <dbReference type="ARBA" id="ARBA00023098"/>
    </source>
</evidence>
<dbReference type="PANTHER" id="PTHR46394:SF1">
    <property type="entry name" value="PNPLA DOMAIN-CONTAINING PROTEIN"/>
    <property type="match status" value="1"/>
</dbReference>
<dbReference type="SUPFAM" id="SSF52151">
    <property type="entry name" value="FabD/lysophospholipase-like"/>
    <property type="match status" value="1"/>
</dbReference>
<evidence type="ECO:0000313" key="4">
    <source>
        <dbReference type="EMBL" id="MFD2214061.1"/>
    </source>
</evidence>
<dbReference type="EMBL" id="JBHUIK010000002">
    <property type="protein sequence ID" value="MFD2214061.1"/>
    <property type="molecule type" value="Genomic_DNA"/>
</dbReference>
<organism evidence="4 5">
    <name type="scientific">Metabacillus endolithicus</name>
    <dbReference type="NCBI Taxonomy" id="1535204"/>
    <lineage>
        <taxon>Bacteria</taxon>
        <taxon>Bacillati</taxon>
        <taxon>Bacillota</taxon>
        <taxon>Bacilli</taxon>
        <taxon>Bacillales</taxon>
        <taxon>Bacillaceae</taxon>
        <taxon>Metabacillus</taxon>
    </lineage>
</organism>
<dbReference type="InterPro" id="IPR052580">
    <property type="entry name" value="Lipid_Hydrolase"/>
</dbReference>
<reference evidence="5" key="1">
    <citation type="journal article" date="2019" name="Int. J. Syst. Evol. Microbiol.">
        <title>The Global Catalogue of Microorganisms (GCM) 10K type strain sequencing project: providing services to taxonomists for standard genome sequencing and annotation.</title>
        <authorList>
            <consortium name="The Broad Institute Genomics Platform"/>
            <consortium name="The Broad Institute Genome Sequencing Center for Infectious Disease"/>
            <person name="Wu L."/>
            <person name="Ma J."/>
        </authorList>
    </citation>
    <scope>NUCLEOTIDE SEQUENCE [LARGE SCALE GENOMIC DNA]</scope>
    <source>
        <strain evidence="5">CGMCC 1.15474</strain>
    </source>
</reference>